<dbReference type="InterPro" id="IPR001789">
    <property type="entry name" value="Sig_transdc_resp-reg_receiver"/>
</dbReference>
<feature type="domain" description="Response regulatory" evidence="4">
    <location>
        <begin position="5"/>
        <end position="119"/>
    </location>
</feature>
<dbReference type="CDD" id="cd00383">
    <property type="entry name" value="trans_reg_C"/>
    <property type="match status" value="1"/>
</dbReference>
<accession>A0A917TA12</accession>
<comment type="caution">
    <text evidence="6">The sequence shown here is derived from an EMBL/GenBank/DDBJ whole genome shotgun (WGS) entry which is preliminary data.</text>
</comment>
<feature type="domain" description="OmpR/PhoB-type" evidence="5">
    <location>
        <begin position="127"/>
        <end position="221"/>
    </location>
</feature>
<protein>
    <submittedName>
        <fullName evidence="6">Transcriptional regulatory protein CutR</fullName>
    </submittedName>
</protein>
<name>A0A917TA12_9ACTN</name>
<keyword evidence="7" id="KW-1185">Reference proteome</keyword>
<dbReference type="Pfam" id="PF00072">
    <property type="entry name" value="Response_reg"/>
    <property type="match status" value="1"/>
</dbReference>
<keyword evidence="1 3" id="KW-0238">DNA-binding</keyword>
<feature type="modified residue" description="4-aspartylphosphate" evidence="2">
    <location>
        <position position="54"/>
    </location>
</feature>
<dbReference type="AlphaFoldDB" id="A0A917TA12"/>
<organism evidence="6 7">
    <name type="scientific">Dactylosporangium sucinum</name>
    <dbReference type="NCBI Taxonomy" id="1424081"/>
    <lineage>
        <taxon>Bacteria</taxon>
        <taxon>Bacillati</taxon>
        <taxon>Actinomycetota</taxon>
        <taxon>Actinomycetes</taxon>
        <taxon>Micromonosporales</taxon>
        <taxon>Micromonosporaceae</taxon>
        <taxon>Dactylosporangium</taxon>
    </lineage>
</organism>
<dbReference type="GO" id="GO:0006355">
    <property type="term" value="P:regulation of DNA-templated transcription"/>
    <property type="evidence" value="ECO:0007669"/>
    <property type="project" value="InterPro"/>
</dbReference>
<evidence type="ECO:0000259" key="5">
    <source>
        <dbReference type="PROSITE" id="PS51755"/>
    </source>
</evidence>
<dbReference type="InterPro" id="IPR036388">
    <property type="entry name" value="WH-like_DNA-bd_sf"/>
</dbReference>
<dbReference type="GO" id="GO:0005829">
    <property type="term" value="C:cytosol"/>
    <property type="evidence" value="ECO:0007669"/>
    <property type="project" value="TreeGrafter"/>
</dbReference>
<evidence type="ECO:0000313" key="6">
    <source>
        <dbReference type="EMBL" id="GGM15923.1"/>
    </source>
</evidence>
<dbReference type="PANTHER" id="PTHR48111">
    <property type="entry name" value="REGULATOR OF RPOS"/>
    <property type="match status" value="1"/>
</dbReference>
<dbReference type="Gene3D" id="1.10.10.10">
    <property type="entry name" value="Winged helix-like DNA-binding domain superfamily/Winged helix DNA-binding domain"/>
    <property type="match status" value="1"/>
</dbReference>
<dbReference type="Gene3D" id="3.40.50.2300">
    <property type="match status" value="1"/>
</dbReference>
<evidence type="ECO:0000313" key="7">
    <source>
        <dbReference type="Proteomes" id="UP000642070"/>
    </source>
</evidence>
<evidence type="ECO:0000256" key="3">
    <source>
        <dbReference type="PROSITE-ProRule" id="PRU01091"/>
    </source>
</evidence>
<dbReference type="SUPFAM" id="SSF52172">
    <property type="entry name" value="CheY-like"/>
    <property type="match status" value="1"/>
</dbReference>
<proteinExistence type="predicted"/>
<dbReference type="GO" id="GO:0000156">
    <property type="term" value="F:phosphorelay response regulator activity"/>
    <property type="evidence" value="ECO:0007669"/>
    <property type="project" value="TreeGrafter"/>
</dbReference>
<dbReference type="InterPro" id="IPR039420">
    <property type="entry name" value="WalR-like"/>
</dbReference>
<dbReference type="EMBL" id="BMPI01000006">
    <property type="protein sequence ID" value="GGM15923.1"/>
    <property type="molecule type" value="Genomic_DNA"/>
</dbReference>
<dbReference type="SMART" id="SM00448">
    <property type="entry name" value="REC"/>
    <property type="match status" value="1"/>
</dbReference>
<reference evidence="6" key="1">
    <citation type="journal article" date="2014" name="Int. J. Syst. Evol. Microbiol.">
        <title>Complete genome sequence of Corynebacterium casei LMG S-19264T (=DSM 44701T), isolated from a smear-ripened cheese.</title>
        <authorList>
            <consortium name="US DOE Joint Genome Institute (JGI-PGF)"/>
            <person name="Walter F."/>
            <person name="Albersmeier A."/>
            <person name="Kalinowski J."/>
            <person name="Ruckert C."/>
        </authorList>
    </citation>
    <scope>NUCLEOTIDE SEQUENCE</scope>
    <source>
        <strain evidence="6">JCM 19831</strain>
    </source>
</reference>
<feature type="DNA-binding region" description="OmpR/PhoB-type" evidence="3">
    <location>
        <begin position="127"/>
        <end position="221"/>
    </location>
</feature>
<dbReference type="PROSITE" id="PS50110">
    <property type="entry name" value="RESPONSE_REGULATORY"/>
    <property type="match status" value="1"/>
</dbReference>
<dbReference type="GO" id="GO:0000976">
    <property type="term" value="F:transcription cis-regulatory region binding"/>
    <property type="evidence" value="ECO:0007669"/>
    <property type="project" value="TreeGrafter"/>
</dbReference>
<dbReference type="InterPro" id="IPR011006">
    <property type="entry name" value="CheY-like_superfamily"/>
</dbReference>
<gene>
    <name evidence="6" type="primary">cutR</name>
    <name evidence="6" type="ORF">GCM10007977_016440</name>
</gene>
<sequence>MDGVRVLVVEDEQLLADAVAEGLRRESFAVDVAYDGDGALRRLGVNEYDVVVLDRDLPEVHGDEVCRRVANALPETRILMLTAASAVADRVDGLSLGADDYLGKPFAFAELVARVRALGRRARAATPPVLERGDLRLDPNRREVFRAGHYVALTRKEFAVLEELLRAAGAVVSAEQLLERAWDEHIDPFTNVLRVTVMTLRRKLGDPPVVETVPGVGYQIR</sequence>
<evidence type="ECO:0000259" key="4">
    <source>
        <dbReference type="PROSITE" id="PS50110"/>
    </source>
</evidence>
<dbReference type="InterPro" id="IPR001867">
    <property type="entry name" value="OmpR/PhoB-type_DNA-bd"/>
</dbReference>
<dbReference type="PROSITE" id="PS51755">
    <property type="entry name" value="OMPR_PHOB"/>
    <property type="match status" value="1"/>
</dbReference>
<dbReference type="Pfam" id="PF00486">
    <property type="entry name" value="Trans_reg_C"/>
    <property type="match status" value="1"/>
</dbReference>
<keyword evidence="2" id="KW-0597">Phosphoprotein</keyword>
<dbReference type="SMART" id="SM00862">
    <property type="entry name" value="Trans_reg_C"/>
    <property type="match status" value="1"/>
</dbReference>
<evidence type="ECO:0000256" key="2">
    <source>
        <dbReference type="PROSITE-ProRule" id="PRU00169"/>
    </source>
</evidence>
<dbReference type="PANTHER" id="PTHR48111:SF36">
    <property type="entry name" value="TRANSCRIPTIONAL REGULATORY PROTEIN CUTR"/>
    <property type="match status" value="1"/>
</dbReference>
<reference evidence="6" key="2">
    <citation type="submission" date="2020-09" db="EMBL/GenBank/DDBJ databases">
        <authorList>
            <person name="Sun Q."/>
            <person name="Ohkuma M."/>
        </authorList>
    </citation>
    <scope>NUCLEOTIDE SEQUENCE</scope>
    <source>
        <strain evidence="6">JCM 19831</strain>
    </source>
</reference>
<dbReference type="Gene3D" id="6.10.250.690">
    <property type="match status" value="1"/>
</dbReference>
<evidence type="ECO:0000256" key="1">
    <source>
        <dbReference type="ARBA" id="ARBA00023125"/>
    </source>
</evidence>
<dbReference type="Proteomes" id="UP000642070">
    <property type="component" value="Unassembled WGS sequence"/>
</dbReference>
<dbReference type="GO" id="GO:0032993">
    <property type="term" value="C:protein-DNA complex"/>
    <property type="evidence" value="ECO:0007669"/>
    <property type="project" value="TreeGrafter"/>
</dbReference>